<feature type="domain" description="Inositol 1,3,4-trisphosphate 5/6-kinase ATP-grasp" evidence="10">
    <location>
        <begin position="129"/>
        <end position="322"/>
    </location>
</feature>
<dbReference type="InterPro" id="IPR008656">
    <property type="entry name" value="Inositol_tetrakis-P_1-kinase"/>
</dbReference>
<dbReference type="Pfam" id="PF05770">
    <property type="entry name" value="Ins134_P3_kin"/>
    <property type="match status" value="1"/>
</dbReference>
<evidence type="ECO:0000259" key="11">
    <source>
        <dbReference type="Pfam" id="PF17927"/>
    </source>
</evidence>
<organism evidence="12 13">
    <name type="scientific">Xanthoceras sorbifolium</name>
    <dbReference type="NCBI Taxonomy" id="99658"/>
    <lineage>
        <taxon>Eukaryota</taxon>
        <taxon>Viridiplantae</taxon>
        <taxon>Streptophyta</taxon>
        <taxon>Embryophyta</taxon>
        <taxon>Tracheophyta</taxon>
        <taxon>Spermatophyta</taxon>
        <taxon>Magnoliopsida</taxon>
        <taxon>eudicotyledons</taxon>
        <taxon>Gunneridae</taxon>
        <taxon>Pentapetalae</taxon>
        <taxon>rosids</taxon>
        <taxon>malvids</taxon>
        <taxon>Sapindales</taxon>
        <taxon>Sapindaceae</taxon>
        <taxon>Xanthoceroideae</taxon>
        <taxon>Xanthoceras</taxon>
    </lineage>
</organism>
<evidence type="ECO:0000256" key="8">
    <source>
        <dbReference type="ARBA" id="ARBA00022842"/>
    </source>
</evidence>
<comment type="function">
    <text evidence="9">Kinase that can phosphorylate various inositol polyphosphate such as Ins(3,4,5,6)P4 or Ins(1,3,4)P3.</text>
</comment>
<dbReference type="PANTHER" id="PTHR14217:SF19">
    <property type="entry name" value="INOSITOL-TETRAKISPHOSPHATE 1-KINASE 2"/>
    <property type="match status" value="1"/>
</dbReference>
<evidence type="ECO:0000256" key="7">
    <source>
        <dbReference type="ARBA" id="ARBA00022840"/>
    </source>
</evidence>
<dbReference type="Pfam" id="PF17927">
    <property type="entry name" value="Ins134_P3_kin_N"/>
    <property type="match status" value="1"/>
</dbReference>
<dbReference type="SUPFAM" id="SSF56059">
    <property type="entry name" value="Glutathione synthetase ATP-binding domain-like"/>
    <property type="match status" value="1"/>
</dbReference>
<evidence type="ECO:0000256" key="1">
    <source>
        <dbReference type="ARBA" id="ARBA00009601"/>
    </source>
</evidence>
<feature type="domain" description="Inositol-tetrakisphosphate 1-kinase N-terminal" evidence="11">
    <location>
        <begin position="28"/>
        <end position="107"/>
    </location>
</feature>
<dbReference type="PANTHER" id="PTHR14217">
    <property type="entry name" value="INOSITOL-TETRAKISPHOSPHATE 1-KINASE"/>
    <property type="match status" value="1"/>
</dbReference>
<evidence type="ECO:0000256" key="3">
    <source>
        <dbReference type="ARBA" id="ARBA00022679"/>
    </source>
</evidence>
<evidence type="ECO:0000256" key="2">
    <source>
        <dbReference type="ARBA" id="ARBA00011245"/>
    </source>
</evidence>
<evidence type="ECO:0000256" key="9">
    <source>
        <dbReference type="PIRNR" id="PIRNR038186"/>
    </source>
</evidence>
<accession>A0ABQ8IFV2</accession>
<keyword evidence="3 9" id="KW-0808">Transferase</keyword>
<keyword evidence="5 9" id="KW-0547">Nucleotide-binding</keyword>
<evidence type="ECO:0000256" key="5">
    <source>
        <dbReference type="ARBA" id="ARBA00022741"/>
    </source>
</evidence>
<evidence type="ECO:0000313" key="13">
    <source>
        <dbReference type="Proteomes" id="UP000827721"/>
    </source>
</evidence>
<comment type="cofactor">
    <cofactor evidence="9">
        <name>Mg(2+)</name>
        <dbReference type="ChEBI" id="CHEBI:18420"/>
    </cofactor>
    <text evidence="9">Binds 2 magnesium ions per subunit.</text>
</comment>
<gene>
    <name evidence="12" type="ORF">JRO89_XS02G0112700</name>
</gene>
<keyword evidence="7 9" id="KW-0067">ATP-binding</keyword>
<dbReference type="PIRSF" id="PIRSF038186">
    <property type="entry name" value="ITPK"/>
    <property type="match status" value="1"/>
</dbReference>
<evidence type="ECO:0000256" key="6">
    <source>
        <dbReference type="ARBA" id="ARBA00022777"/>
    </source>
</evidence>
<dbReference type="InterPro" id="IPR041429">
    <property type="entry name" value="ITPK1_N"/>
</dbReference>
<proteinExistence type="inferred from homology"/>
<keyword evidence="6 9" id="KW-0418">Kinase</keyword>
<dbReference type="EMBL" id="JAFEMO010000002">
    <property type="protein sequence ID" value="KAH7575441.1"/>
    <property type="molecule type" value="Genomic_DNA"/>
</dbReference>
<evidence type="ECO:0000313" key="12">
    <source>
        <dbReference type="EMBL" id="KAH7575441.1"/>
    </source>
</evidence>
<dbReference type="Gene3D" id="3.30.1490.220">
    <property type="match status" value="1"/>
</dbReference>
<keyword evidence="8 9" id="KW-0460">Magnesium</keyword>
<dbReference type="InterPro" id="IPR040464">
    <property type="entry name" value="InsP(3)kin_ATP-grasp"/>
</dbReference>
<keyword evidence="4 9" id="KW-0479">Metal-binding</keyword>
<dbReference type="EC" id="2.7.1.134" evidence="9"/>
<protein>
    <recommendedName>
        <fullName evidence="9">Inositol-tetrakisphosphate 1-kinase</fullName>
        <ecNumber evidence="9">2.7.1.134</ecNumber>
    </recommendedName>
</protein>
<dbReference type="Gene3D" id="3.40.50.11370">
    <property type="match status" value="1"/>
</dbReference>
<comment type="caution">
    <text evidence="12">The sequence shown here is derived from an EMBL/GenBank/DDBJ whole genome shotgun (WGS) entry which is preliminary data.</text>
</comment>
<comment type="catalytic activity">
    <reaction evidence="9">
        <text>1D-myo-inositol 3,4,5,6-tetrakisphosphate + ATP = 1D-myo-inositol 1,3,4,5,6-pentakisphosphate + ADP + H(+)</text>
        <dbReference type="Rhea" id="RHEA:12452"/>
        <dbReference type="ChEBI" id="CHEBI:15378"/>
        <dbReference type="ChEBI" id="CHEBI:30616"/>
        <dbReference type="ChEBI" id="CHEBI:57539"/>
        <dbReference type="ChEBI" id="CHEBI:57733"/>
        <dbReference type="ChEBI" id="CHEBI:456216"/>
        <dbReference type="EC" id="2.7.1.134"/>
    </reaction>
</comment>
<comment type="similarity">
    <text evidence="1 9">Belongs to the ITPK1 family.</text>
</comment>
<keyword evidence="13" id="KW-1185">Reference proteome</keyword>
<evidence type="ECO:0000259" key="10">
    <source>
        <dbReference type="Pfam" id="PF05770"/>
    </source>
</evidence>
<sequence length="335" mass="37870">MRLNGEISHKEEEGEKENGNLEAQKVVVVGYALTSKKKKSFLQPKFEVLARKKGIIFIAIDLNKPLSDQGPFDVVLHKMSGKEWCEVIEDYKQKHPEVTVLDPPDAIQHLHNRQSMLQNVPDLDLSDCHGKVYVPRQMVITKDPSSIPDEVSEAGLKLPLVAKPLLVDGTAKSHEMFLAYDRFSLSKLEPPLVLQEFVNHGGVLFKIYIVGEAIKVVRRFSLPNVSKSELANVGVHSFPRVSSATESADDADLDPGIAELPPQPLLERLARELRSRLGLRLFNIDMIREHGTRDVFYVIDINYFPGYGKMPDYEHIFTDFLLSLVQSKHKKRPET</sequence>
<reference evidence="12 13" key="1">
    <citation type="submission" date="2021-02" db="EMBL/GenBank/DDBJ databases">
        <title>Plant Genome Project.</title>
        <authorList>
            <person name="Zhang R.-G."/>
        </authorList>
    </citation>
    <scope>NUCLEOTIDE SEQUENCE [LARGE SCALE GENOMIC DNA]</scope>
    <source>
        <tissue evidence="12">Leaves</tissue>
    </source>
</reference>
<name>A0ABQ8IFV2_9ROSI</name>
<dbReference type="Proteomes" id="UP000827721">
    <property type="component" value="Unassembled WGS sequence"/>
</dbReference>
<comment type="subunit">
    <text evidence="2 9">Monomer.</text>
</comment>
<evidence type="ECO:0000256" key="4">
    <source>
        <dbReference type="ARBA" id="ARBA00022723"/>
    </source>
</evidence>